<evidence type="ECO:0000313" key="7">
    <source>
        <dbReference type="Proteomes" id="UP000613160"/>
    </source>
</evidence>
<reference evidence="6" key="1">
    <citation type="journal article" date="2014" name="Int. J. Syst. Evol. Microbiol.">
        <title>Complete genome sequence of Corynebacterium casei LMG S-19264T (=DSM 44701T), isolated from a smear-ripened cheese.</title>
        <authorList>
            <consortium name="US DOE Joint Genome Institute (JGI-PGF)"/>
            <person name="Walter F."/>
            <person name="Albersmeier A."/>
            <person name="Kalinowski J."/>
            <person name="Ruckert C."/>
        </authorList>
    </citation>
    <scope>NUCLEOTIDE SEQUENCE</scope>
    <source>
        <strain evidence="6">CGMCC 1.15493</strain>
    </source>
</reference>
<dbReference type="SUPFAM" id="SSF161084">
    <property type="entry name" value="MAPEG domain-like"/>
    <property type="match status" value="1"/>
</dbReference>
<sequence>MNTPLPIELTILAWSVLLLFVHISLQGMLATRERGSAWNAGPRDGEMPALSPLAGRADRALANFKETYPAFIAAVLAVVVSGRMGGWSEAGAWLWLVARLVYIPLYLAGIPYIRSLVWMVSAVGIVLVLSQLL</sequence>
<dbReference type="GO" id="GO:0016020">
    <property type="term" value="C:membrane"/>
    <property type="evidence" value="ECO:0007669"/>
    <property type="project" value="UniProtKB-SubCell"/>
</dbReference>
<evidence type="ECO:0000256" key="2">
    <source>
        <dbReference type="ARBA" id="ARBA00022692"/>
    </source>
</evidence>
<comment type="caution">
    <text evidence="6">The sequence shown here is derived from an EMBL/GenBank/DDBJ whole genome shotgun (WGS) entry which is preliminary data.</text>
</comment>
<proteinExistence type="predicted"/>
<comment type="subcellular location">
    <subcellularLocation>
        <location evidence="1">Membrane</location>
    </subcellularLocation>
</comment>
<dbReference type="RefSeq" id="WP_188848341.1">
    <property type="nucleotide sequence ID" value="NZ_BMJJ01000001.1"/>
</dbReference>
<evidence type="ECO:0000256" key="3">
    <source>
        <dbReference type="ARBA" id="ARBA00022989"/>
    </source>
</evidence>
<evidence type="ECO:0000313" key="6">
    <source>
        <dbReference type="EMBL" id="GGD01476.1"/>
    </source>
</evidence>
<dbReference type="InterPro" id="IPR023352">
    <property type="entry name" value="MAPEG-like_dom_sf"/>
</dbReference>
<protein>
    <submittedName>
        <fullName evidence="6">Membrane protein</fullName>
    </submittedName>
</protein>
<dbReference type="AlphaFoldDB" id="A0A916V2E3"/>
<reference evidence="6" key="2">
    <citation type="submission" date="2020-09" db="EMBL/GenBank/DDBJ databases">
        <authorList>
            <person name="Sun Q."/>
            <person name="Zhou Y."/>
        </authorList>
    </citation>
    <scope>NUCLEOTIDE SEQUENCE</scope>
    <source>
        <strain evidence="6">CGMCC 1.15493</strain>
    </source>
</reference>
<keyword evidence="2 5" id="KW-0812">Transmembrane</keyword>
<dbReference type="EMBL" id="BMJJ01000001">
    <property type="protein sequence ID" value="GGD01476.1"/>
    <property type="molecule type" value="Genomic_DNA"/>
</dbReference>
<dbReference type="InterPro" id="IPR001129">
    <property type="entry name" value="Membr-assoc_MAPEG"/>
</dbReference>
<accession>A0A916V2E3</accession>
<organism evidence="6 7">
    <name type="scientific">Aureimonas glaciei</name>
    <dbReference type="NCBI Taxonomy" id="1776957"/>
    <lineage>
        <taxon>Bacteria</taxon>
        <taxon>Pseudomonadati</taxon>
        <taxon>Pseudomonadota</taxon>
        <taxon>Alphaproteobacteria</taxon>
        <taxon>Hyphomicrobiales</taxon>
        <taxon>Aurantimonadaceae</taxon>
        <taxon>Aureimonas</taxon>
    </lineage>
</organism>
<feature type="transmembrane region" description="Helical" evidence="5">
    <location>
        <begin position="68"/>
        <end position="86"/>
    </location>
</feature>
<keyword evidence="7" id="KW-1185">Reference proteome</keyword>
<evidence type="ECO:0000256" key="1">
    <source>
        <dbReference type="ARBA" id="ARBA00004370"/>
    </source>
</evidence>
<dbReference type="Proteomes" id="UP000613160">
    <property type="component" value="Unassembled WGS sequence"/>
</dbReference>
<evidence type="ECO:0000256" key="5">
    <source>
        <dbReference type="SAM" id="Phobius"/>
    </source>
</evidence>
<gene>
    <name evidence="6" type="ORF">GCM10011335_00060</name>
</gene>
<keyword evidence="4 5" id="KW-0472">Membrane</keyword>
<dbReference type="Gene3D" id="1.20.120.550">
    <property type="entry name" value="Membrane associated eicosanoid/glutathione metabolism-like domain"/>
    <property type="match status" value="1"/>
</dbReference>
<keyword evidence="3 5" id="KW-1133">Transmembrane helix</keyword>
<dbReference type="PANTHER" id="PTHR35371:SF1">
    <property type="entry name" value="BLR7753 PROTEIN"/>
    <property type="match status" value="1"/>
</dbReference>
<evidence type="ECO:0000256" key="4">
    <source>
        <dbReference type="ARBA" id="ARBA00023136"/>
    </source>
</evidence>
<dbReference type="Pfam" id="PF01124">
    <property type="entry name" value="MAPEG"/>
    <property type="match status" value="1"/>
</dbReference>
<dbReference type="PANTHER" id="PTHR35371">
    <property type="entry name" value="INNER MEMBRANE PROTEIN"/>
    <property type="match status" value="1"/>
</dbReference>
<feature type="transmembrane region" description="Helical" evidence="5">
    <location>
        <begin position="116"/>
        <end position="132"/>
    </location>
</feature>
<feature type="transmembrane region" description="Helical" evidence="5">
    <location>
        <begin position="6"/>
        <end position="25"/>
    </location>
</feature>
<name>A0A916V2E3_9HYPH</name>